<sequence length="64" mass="7731">MVLDFSGKQYPDTLILQAVRYYVSYQLSYRDIEEIFKERGLGMDHATLHRWVLEYVPQLECVFR</sequence>
<dbReference type="AlphaFoldDB" id="A6VYF5"/>
<proteinExistence type="predicted"/>
<dbReference type="eggNOG" id="COG3316">
    <property type="taxonomic scope" value="Bacteria"/>
</dbReference>
<protein>
    <submittedName>
        <fullName evidence="1">Putative transposase</fullName>
    </submittedName>
</protein>
<dbReference type="PANTHER" id="PTHR35528:SF3">
    <property type="entry name" value="BLL1675 PROTEIN"/>
    <property type="match status" value="1"/>
</dbReference>
<name>A6VYF5_MARMS</name>
<dbReference type="HOGENOM" id="CLU_067322_4_3_6"/>
<dbReference type="PANTHER" id="PTHR35528">
    <property type="entry name" value="BLL1675 PROTEIN"/>
    <property type="match status" value="1"/>
</dbReference>
<reference evidence="1" key="1">
    <citation type="submission" date="2007-06" db="EMBL/GenBank/DDBJ databases">
        <title>Complete sequence of Marinomonas sp. MWYL1.</title>
        <authorList>
            <consortium name="US DOE Joint Genome Institute"/>
            <person name="Copeland A."/>
            <person name="Lucas S."/>
            <person name="Lapidus A."/>
            <person name="Barry K."/>
            <person name="Glavina del Rio T."/>
            <person name="Dalin E."/>
            <person name="Tice H."/>
            <person name="Pitluck S."/>
            <person name="Kiss H."/>
            <person name="Brettin T."/>
            <person name="Bruce D."/>
            <person name="Detter J.C."/>
            <person name="Han C."/>
            <person name="Schmutz J."/>
            <person name="Larimer F."/>
            <person name="Land M."/>
            <person name="Hauser L."/>
            <person name="Kyrpides N."/>
            <person name="Kim E."/>
            <person name="Johnston A.W.B."/>
            <person name="Todd J.D."/>
            <person name="Rogers R."/>
            <person name="Wexler M."/>
            <person name="Bond P.L."/>
            <person name="Li Y."/>
            <person name="Richardson P."/>
        </authorList>
    </citation>
    <scope>NUCLEOTIDE SEQUENCE [LARGE SCALE GENOMIC DNA]</scope>
    <source>
        <strain evidence="1">MWYL1</strain>
    </source>
</reference>
<organism evidence="1">
    <name type="scientific">Marinomonas sp. (strain MWYL1)</name>
    <dbReference type="NCBI Taxonomy" id="400668"/>
    <lineage>
        <taxon>Bacteria</taxon>
        <taxon>Pseudomonadati</taxon>
        <taxon>Pseudomonadota</taxon>
        <taxon>Gammaproteobacteria</taxon>
        <taxon>Oceanospirillales</taxon>
        <taxon>Oceanospirillaceae</taxon>
        <taxon>Marinomonas</taxon>
    </lineage>
</organism>
<accession>A6VYF5</accession>
<dbReference type="STRING" id="400668.Mmwyl1_2566"/>
<gene>
    <name evidence="1" type="ordered locus">Mmwyl1_2566</name>
</gene>
<dbReference type="KEGG" id="mmw:Mmwyl1_2566"/>
<evidence type="ECO:0000313" key="1">
    <source>
        <dbReference type="EMBL" id="ABR71484.1"/>
    </source>
</evidence>
<dbReference type="EMBL" id="CP000749">
    <property type="protein sequence ID" value="ABR71484.1"/>
    <property type="molecule type" value="Genomic_DNA"/>
</dbReference>
<dbReference type="InterPro" id="IPR052183">
    <property type="entry name" value="IS_Transposase"/>
</dbReference>